<evidence type="ECO:0000256" key="2">
    <source>
        <dbReference type="ARBA" id="ARBA00007802"/>
    </source>
</evidence>
<feature type="compositionally biased region" description="Basic and acidic residues" evidence="7">
    <location>
        <begin position="778"/>
        <end position="796"/>
    </location>
</feature>
<dbReference type="Pfam" id="PF04610">
    <property type="entry name" value="TrbL"/>
    <property type="match status" value="1"/>
</dbReference>
<protein>
    <submittedName>
        <fullName evidence="9">Type IV secretion system protein VirB6</fullName>
    </submittedName>
</protein>
<dbReference type="IntAct" id="Q2GGX2">
    <property type="interactions" value="2"/>
</dbReference>
<feature type="transmembrane region" description="Helical" evidence="8">
    <location>
        <begin position="612"/>
        <end position="633"/>
    </location>
</feature>
<evidence type="ECO:0000256" key="6">
    <source>
        <dbReference type="ARBA" id="ARBA00023136"/>
    </source>
</evidence>
<keyword evidence="4" id="KW-0732">Signal</keyword>
<feature type="transmembrane region" description="Helical" evidence="8">
    <location>
        <begin position="553"/>
        <end position="573"/>
    </location>
</feature>
<dbReference type="STRING" id="205920.ECH_0496"/>
<reference evidence="9 10" key="1">
    <citation type="journal article" date="2006" name="PLoS Genet.">
        <title>Comparative genomics of emerging human ehrlichiosis agents.</title>
        <authorList>
            <person name="Dunning Hotopp J.C."/>
            <person name="Lin M."/>
            <person name="Madupu R."/>
            <person name="Crabtree J."/>
            <person name="Angiuoli S.V."/>
            <person name="Eisen J.A."/>
            <person name="Seshadri R."/>
            <person name="Ren Q."/>
            <person name="Wu M."/>
            <person name="Utterback T.R."/>
            <person name="Smith S."/>
            <person name="Lewis M."/>
            <person name="Khouri H."/>
            <person name="Zhang C."/>
            <person name="Niu H."/>
            <person name="Lin Q."/>
            <person name="Ohashi N."/>
            <person name="Zhi N."/>
            <person name="Nelson W."/>
            <person name="Brinkac L.M."/>
            <person name="Dodson R.J."/>
            <person name="Rosovitz M.J."/>
            <person name="Sundaram J."/>
            <person name="Daugherty S.C."/>
            <person name="Davidsen T."/>
            <person name="Durkin A.S."/>
            <person name="Gwinn M."/>
            <person name="Haft D.H."/>
            <person name="Selengut J.D."/>
            <person name="Sullivan S.A."/>
            <person name="Zafar N."/>
            <person name="Zhou L."/>
            <person name="Benahmed F."/>
            <person name="Forberger H."/>
            <person name="Halpin R."/>
            <person name="Mulligan S."/>
            <person name="Robinson J."/>
            <person name="White O."/>
            <person name="Rikihisa Y."/>
            <person name="Tettelin H."/>
        </authorList>
    </citation>
    <scope>NUCLEOTIDE SEQUENCE [LARGE SCALE GENOMIC DNA]</scope>
    <source>
        <strain evidence="10">ATCC CRL-10679 / Arkansas</strain>
    </source>
</reference>
<dbReference type="RefSeq" id="WP_011452637.1">
    <property type="nucleotide sequence ID" value="NC_007799.1"/>
</dbReference>
<feature type="compositionally biased region" description="Low complexity" evidence="7">
    <location>
        <begin position="797"/>
        <end position="809"/>
    </location>
</feature>
<comment type="subcellular location">
    <subcellularLocation>
        <location evidence="1">Cell membrane</location>
        <topology evidence="1">Multi-pass membrane protein</topology>
    </subcellularLocation>
</comment>
<feature type="transmembrane region" description="Helical" evidence="8">
    <location>
        <begin position="447"/>
        <end position="467"/>
    </location>
</feature>
<dbReference type="EMBL" id="CP000236">
    <property type="protein sequence ID" value="ABD44935.1"/>
    <property type="molecule type" value="Genomic_DNA"/>
</dbReference>
<organism evidence="9 10">
    <name type="scientific">Ehrlichia chaffeensis (strain ATCC CRL-10679 / Arkansas)</name>
    <dbReference type="NCBI Taxonomy" id="205920"/>
    <lineage>
        <taxon>Bacteria</taxon>
        <taxon>Pseudomonadati</taxon>
        <taxon>Pseudomonadota</taxon>
        <taxon>Alphaproteobacteria</taxon>
        <taxon>Rickettsiales</taxon>
        <taxon>Anaplasmataceae</taxon>
        <taxon>Ehrlichia</taxon>
    </lineage>
</organism>
<feature type="transmembrane region" description="Helical" evidence="8">
    <location>
        <begin position="526"/>
        <end position="546"/>
    </location>
</feature>
<dbReference type="KEGG" id="ech:ECH_0496"/>
<keyword evidence="10" id="KW-1185">Reference proteome</keyword>
<dbReference type="GO" id="GO:0030255">
    <property type="term" value="P:protein secretion by the type IV secretion system"/>
    <property type="evidence" value="ECO:0007669"/>
    <property type="project" value="InterPro"/>
</dbReference>
<feature type="transmembrane region" description="Helical" evidence="8">
    <location>
        <begin position="59"/>
        <end position="79"/>
    </location>
</feature>
<keyword evidence="6 8" id="KW-0472">Membrane</keyword>
<dbReference type="AlphaFoldDB" id="Q2GGX2"/>
<evidence type="ECO:0000256" key="8">
    <source>
        <dbReference type="SAM" id="Phobius"/>
    </source>
</evidence>
<evidence type="ECO:0000256" key="1">
    <source>
        <dbReference type="ARBA" id="ARBA00004651"/>
    </source>
</evidence>
<proteinExistence type="inferred from homology"/>
<feature type="transmembrane region" description="Helical" evidence="8">
    <location>
        <begin position="86"/>
        <end position="110"/>
    </location>
</feature>
<keyword evidence="3 8" id="KW-0812">Transmembrane</keyword>
<comment type="similarity">
    <text evidence="2">Belongs to the TrbL/VirB6 family.</text>
</comment>
<keyword evidence="5 8" id="KW-1133">Transmembrane helix</keyword>
<feature type="transmembrane region" description="Helical" evidence="8">
    <location>
        <begin position="711"/>
        <end position="733"/>
    </location>
</feature>
<dbReference type="Proteomes" id="UP000008320">
    <property type="component" value="Chromosome"/>
</dbReference>
<evidence type="ECO:0000256" key="3">
    <source>
        <dbReference type="ARBA" id="ARBA00022692"/>
    </source>
</evidence>
<evidence type="ECO:0000256" key="5">
    <source>
        <dbReference type="ARBA" id="ARBA00022989"/>
    </source>
</evidence>
<evidence type="ECO:0000313" key="9">
    <source>
        <dbReference type="EMBL" id="ABD44935.1"/>
    </source>
</evidence>
<feature type="transmembrane region" description="Helical" evidence="8">
    <location>
        <begin position="579"/>
        <end position="600"/>
    </location>
</feature>
<dbReference type="HOGENOM" id="CLU_344442_0_0_5"/>
<dbReference type="GO" id="GO:0005886">
    <property type="term" value="C:plasma membrane"/>
    <property type="evidence" value="ECO:0007669"/>
    <property type="project" value="UniProtKB-SubCell"/>
</dbReference>
<dbReference type="InterPro" id="IPR007688">
    <property type="entry name" value="Conjugal_tfr_TrbL/VirB6"/>
</dbReference>
<evidence type="ECO:0000313" key="10">
    <source>
        <dbReference type="Proteomes" id="UP000008320"/>
    </source>
</evidence>
<feature type="compositionally biased region" description="Gly residues" evidence="7">
    <location>
        <begin position="810"/>
        <end position="826"/>
    </location>
</feature>
<dbReference type="OrthoDB" id="7163542at2"/>
<dbReference type="eggNOG" id="COG3704">
    <property type="taxonomic scope" value="Bacteria"/>
</dbReference>
<sequence>MLKVSKSIIYVLMLFLINVNFICAKSTLAAEVESEKVAVYRTTIASNPLYAKVSEHAKYIGIAGFTAGFALIIGSIFFLNPATWYVALGMFLAGMAAIAFAAAKAAPFFACNWSFVRHPIMRFDTHDAKRNGNTEGSYKECEEPTKNYPDCTNRDFGSEEEYFRCLVTGDKDSTKPVSINNAKQNEPVCASQKFKKVDKYYWPKNRISSSNYIEVCYRNPIGSLNPITMIKRASEASSGNVTELLKKGEYPREGDYSTQEIKVAKYAMQGEVKCEVLQAGQEKVIHTITFQAVEKADKLCVYATKSIGIPLWPQVEIGCHMRPSGPPVPMCEKSTPVMSDDNKRIVSYDNSKCYSCYIDPACRGEVGPHIKSVFPMTSIIVSCIKGSLSNILTGQCGQNASKKVGFLKVAQDKLKKAVMAVLVLALILFAIKAALGGIQSPAELYMLIIKFALVVYFTQGSAMSHYYDQIVKLSIGLSDMVLQAGGSQTICDYSQSDYEDKYKYIAPWDRLDCRVLFYLGQQVNGGAATIVLGVLLSAGLFFATMLFNMKLMLCLIAIFAVIMLLLIMIWLVYIFLLSLIALTILILISPLMIPMVLFQATKGFFDGWIRQLMVYTLYPVILFAFLALLFTVFDNLYFEDLKFKRKEVNVLGQKRITFTLNDPRECDDPKYDNNLACMFGNIEFITKPAFFGFNAYAPDFKHGAEMLWMKLLMMVLIGFLFYHFLSSIAYIAAELAGDPRAGHVGSSFTPKSMLASIVGLAAKVQGSVGEQAKKAITDKLDDRKKSASDGGGKDELSGGSSEGAGDAAEGAGGGAGGSGAASGGGG</sequence>
<gene>
    <name evidence="9" type="primary">virB6</name>
    <name evidence="9" type="ordered locus">ECH_0496</name>
</gene>
<evidence type="ECO:0000256" key="7">
    <source>
        <dbReference type="SAM" id="MobiDB-lite"/>
    </source>
</evidence>
<name>Q2GGX2_EHRCR</name>
<feature type="transmembrane region" description="Helical" evidence="8">
    <location>
        <begin position="417"/>
        <end position="435"/>
    </location>
</feature>
<feature type="region of interest" description="Disordered" evidence="7">
    <location>
        <begin position="778"/>
        <end position="826"/>
    </location>
</feature>
<evidence type="ECO:0000256" key="4">
    <source>
        <dbReference type="ARBA" id="ARBA00022729"/>
    </source>
</evidence>
<accession>Q2GGX2</accession>